<proteinExistence type="predicted"/>
<reference evidence="2" key="1">
    <citation type="submission" date="2019-10" db="EMBL/GenBank/DDBJ databases">
        <authorList>
            <person name="Soares A.E.R."/>
            <person name="Aleixo A."/>
            <person name="Schneider P."/>
            <person name="Miyaki C.Y."/>
            <person name="Schneider M.P."/>
            <person name="Mello C."/>
            <person name="Vasconcelos A.T.R."/>
        </authorList>
    </citation>
    <scope>NUCLEOTIDE SEQUENCE</scope>
    <source>
        <tissue evidence="2">Muscle</tissue>
    </source>
</reference>
<feature type="compositionally biased region" description="Basic and acidic residues" evidence="1">
    <location>
        <begin position="23"/>
        <end position="32"/>
    </location>
</feature>
<evidence type="ECO:0000313" key="3">
    <source>
        <dbReference type="Proteomes" id="UP001145742"/>
    </source>
</evidence>
<keyword evidence="3" id="KW-1185">Reference proteome</keyword>
<evidence type="ECO:0000313" key="2">
    <source>
        <dbReference type="EMBL" id="KAJ7404973.1"/>
    </source>
</evidence>
<feature type="region of interest" description="Disordered" evidence="1">
    <location>
        <begin position="55"/>
        <end position="96"/>
    </location>
</feature>
<evidence type="ECO:0000256" key="1">
    <source>
        <dbReference type="SAM" id="MobiDB-lite"/>
    </source>
</evidence>
<name>A0ABQ9CLN3_9PASS</name>
<organism evidence="2 3">
    <name type="scientific">Willisornis vidua</name>
    <name type="common">Xingu scale-backed antbird</name>
    <dbReference type="NCBI Taxonomy" id="1566151"/>
    <lineage>
        <taxon>Eukaryota</taxon>
        <taxon>Metazoa</taxon>
        <taxon>Chordata</taxon>
        <taxon>Craniata</taxon>
        <taxon>Vertebrata</taxon>
        <taxon>Euteleostomi</taxon>
        <taxon>Archelosauria</taxon>
        <taxon>Archosauria</taxon>
        <taxon>Dinosauria</taxon>
        <taxon>Saurischia</taxon>
        <taxon>Theropoda</taxon>
        <taxon>Coelurosauria</taxon>
        <taxon>Aves</taxon>
        <taxon>Neognathae</taxon>
        <taxon>Neoaves</taxon>
        <taxon>Telluraves</taxon>
        <taxon>Australaves</taxon>
        <taxon>Passeriformes</taxon>
        <taxon>Thamnophilidae</taxon>
        <taxon>Willisornis</taxon>
    </lineage>
</organism>
<comment type="caution">
    <text evidence="2">The sequence shown here is derived from an EMBL/GenBank/DDBJ whole genome shotgun (WGS) entry which is preliminary data.</text>
</comment>
<protein>
    <submittedName>
        <fullName evidence="2">Uncharacterized protein</fullName>
    </submittedName>
</protein>
<sequence length="131" mass="14429">MGETLMGQVHGRLSPVGWNPTLELKKSEEKGTAKTSNELTKTTILCTTWLQGDRGPVHGDQVSNLQPVKDPMRKQGNITDTASGGKPTLGQLYHEGHRNDTHWNTKWCEEKGAAERNSYELTVTVSASLID</sequence>
<feature type="region of interest" description="Disordered" evidence="1">
    <location>
        <begin position="1"/>
        <end position="36"/>
    </location>
</feature>
<dbReference type="EMBL" id="WHWB01034736">
    <property type="protein sequence ID" value="KAJ7404973.1"/>
    <property type="molecule type" value="Genomic_DNA"/>
</dbReference>
<accession>A0ABQ9CLN3</accession>
<gene>
    <name evidence="2" type="ORF">WISP_142301</name>
</gene>
<dbReference type="Proteomes" id="UP001145742">
    <property type="component" value="Unassembled WGS sequence"/>
</dbReference>